<dbReference type="Proteomes" id="UP000219048">
    <property type="component" value="Unassembled WGS sequence"/>
</dbReference>
<name>A0A285MR85_9FLAO</name>
<accession>A0A285MR85</accession>
<sequence>MSNILGEINYFLEKGFTNTLKITFRQLEIDTYHSGEFLKRIQKPNDRIIIRKLKTGSLAKMDVVDNIAFRFSFRFATPTSHLFYESEMQQLPRPLAQGSLEMNTEKLVLEFIIDALDKELLVKVRHSYTQILGLNEK</sequence>
<protein>
    <submittedName>
        <fullName evidence="1">Uncharacterized protein</fullName>
    </submittedName>
</protein>
<reference evidence="2" key="1">
    <citation type="submission" date="2017-09" db="EMBL/GenBank/DDBJ databases">
        <authorList>
            <person name="Varghese N."/>
            <person name="Submissions S."/>
        </authorList>
    </citation>
    <scope>NUCLEOTIDE SEQUENCE [LARGE SCALE GENOMIC DNA]</scope>
    <source>
        <strain evidence="2">DSM 25885</strain>
    </source>
</reference>
<dbReference type="RefSeq" id="WP_097045173.1">
    <property type="nucleotide sequence ID" value="NZ_OBEH01000002.1"/>
</dbReference>
<evidence type="ECO:0000313" key="1">
    <source>
        <dbReference type="EMBL" id="SNY99692.1"/>
    </source>
</evidence>
<organism evidence="1 2">
    <name type="scientific">Flagellimonas pacifica</name>
    <dbReference type="NCBI Taxonomy" id="1247520"/>
    <lineage>
        <taxon>Bacteria</taxon>
        <taxon>Pseudomonadati</taxon>
        <taxon>Bacteroidota</taxon>
        <taxon>Flavobacteriia</taxon>
        <taxon>Flavobacteriales</taxon>
        <taxon>Flavobacteriaceae</taxon>
        <taxon>Flagellimonas</taxon>
    </lineage>
</organism>
<keyword evidence="2" id="KW-1185">Reference proteome</keyword>
<dbReference type="EMBL" id="OBEH01000002">
    <property type="protein sequence ID" value="SNY99692.1"/>
    <property type="molecule type" value="Genomic_DNA"/>
</dbReference>
<proteinExistence type="predicted"/>
<dbReference type="AlphaFoldDB" id="A0A285MR85"/>
<dbReference type="OrthoDB" id="1448631at2"/>
<gene>
    <name evidence="1" type="ORF">SAMN06265377_1503</name>
</gene>
<evidence type="ECO:0000313" key="2">
    <source>
        <dbReference type="Proteomes" id="UP000219048"/>
    </source>
</evidence>